<keyword evidence="3" id="KW-1185">Reference proteome</keyword>
<evidence type="ECO:0000256" key="1">
    <source>
        <dbReference type="SAM" id="MobiDB-lite"/>
    </source>
</evidence>
<dbReference type="RefSeq" id="WP_140652876.1">
    <property type="nucleotide sequence ID" value="NZ_RCZO01000006.1"/>
</dbReference>
<gene>
    <name evidence="2" type="ORF">EAH88_11860</name>
</gene>
<sequence>MTDINLNALKAGINRLRTKGGADPSSLYDLVNGYVAIDGSMVSRGGTESDKILPSGTKGLCAFNGGMVVFSNVPTPITGTKYSCEVLVNPNDATQAIKEIHFAAPFMGFLYVVAEFDNGDVFHYWLQAGGTWVADTMYKVGDTVLPTVRNGFRYQTVLKSNPAAWAPNVPRSLGDVVQPTVYTGWKYTVVEVDGDNPTSAATEPVWPQSEGAQISEDVDSTPAPAPPPSTSGTPGSGRYGNSKLLGDV</sequence>
<organism evidence="2 3">
    <name type="scientific">Rhodanobacter glycinis</name>
    <dbReference type="NCBI Taxonomy" id="582702"/>
    <lineage>
        <taxon>Bacteria</taxon>
        <taxon>Pseudomonadati</taxon>
        <taxon>Pseudomonadota</taxon>
        <taxon>Gammaproteobacteria</taxon>
        <taxon>Lysobacterales</taxon>
        <taxon>Rhodanobacteraceae</taxon>
        <taxon>Rhodanobacter</taxon>
    </lineage>
</organism>
<feature type="region of interest" description="Disordered" evidence="1">
    <location>
        <begin position="196"/>
        <end position="248"/>
    </location>
</feature>
<dbReference type="AlphaFoldDB" id="A0A502C8J2"/>
<accession>A0A502C8J2</accession>
<dbReference type="Proteomes" id="UP000319486">
    <property type="component" value="Unassembled WGS sequence"/>
</dbReference>
<protein>
    <submittedName>
        <fullName evidence="2">Uncharacterized protein</fullName>
    </submittedName>
</protein>
<proteinExistence type="predicted"/>
<name>A0A502C8J2_9GAMM</name>
<evidence type="ECO:0000313" key="3">
    <source>
        <dbReference type="Proteomes" id="UP000319486"/>
    </source>
</evidence>
<evidence type="ECO:0000313" key="2">
    <source>
        <dbReference type="EMBL" id="TPG08319.1"/>
    </source>
</evidence>
<comment type="caution">
    <text evidence="2">The sequence shown here is derived from an EMBL/GenBank/DDBJ whole genome shotgun (WGS) entry which is preliminary data.</text>
</comment>
<dbReference type="EMBL" id="RCZO01000006">
    <property type="protein sequence ID" value="TPG08319.1"/>
    <property type="molecule type" value="Genomic_DNA"/>
</dbReference>
<reference evidence="2 3" key="1">
    <citation type="journal article" date="2019" name="Environ. Microbiol.">
        <title>Species interactions and distinct microbial communities in high Arctic permafrost affected cryosols are associated with the CH4 and CO2 gas fluxes.</title>
        <authorList>
            <person name="Altshuler I."/>
            <person name="Hamel J."/>
            <person name="Turney S."/>
            <person name="Magnuson E."/>
            <person name="Levesque R."/>
            <person name="Greer C."/>
            <person name="Whyte L.G."/>
        </authorList>
    </citation>
    <scope>NUCLEOTIDE SEQUENCE [LARGE SCALE GENOMIC DNA]</scope>
    <source>
        <strain evidence="2 3">S13Y</strain>
    </source>
</reference>